<dbReference type="GO" id="GO:0004814">
    <property type="term" value="F:arginine-tRNA ligase activity"/>
    <property type="evidence" value="ECO:0007669"/>
    <property type="project" value="UniProtKB-EC"/>
</dbReference>
<dbReference type="GO" id="GO:0006420">
    <property type="term" value="P:arginyl-tRNA aminoacylation"/>
    <property type="evidence" value="ECO:0007669"/>
    <property type="project" value="InterPro"/>
</dbReference>
<dbReference type="InParanoid" id="A0A2P6NE52"/>
<feature type="domain" description="TRNA-binding" evidence="15">
    <location>
        <begin position="240"/>
        <end position="355"/>
    </location>
</feature>
<proteinExistence type="inferred from homology"/>
<comment type="caution">
    <text evidence="16">The sequence shown here is derived from an EMBL/GenBank/DDBJ whole genome shotgun (WGS) entry which is preliminary data.</text>
</comment>
<comment type="catalytic activity">
    <reaction evidence="11">
        <text>tRNA(Arg) + L-arginine + ATP = L-arginyl-tRNA(Arg) + AMP + diphosphate</text>
        <dbReference type="Rhea" id="RHEA:20301"/>
        <dbReference type="Rhea" id="RHEA-COMP:9658"/>
        <dbReference type="Rhea" id="RHEA-COMP:9673"/>
        <dbReference type="ChEBI" id="CHEBI:30616"/>
        <dbReference type="ChEBI" id="CHEBI:32682"/>
        <dbReference type="ChEBI" id="CHEBI:33019"/>
        <dbReference type="ChEBI" id="CHEBI:78442"/>
        <dbReference type="ChEBI" id="CHEBI:78513"/>
        <dbReference type="ChEBI" id="CHEBI:456215"/>
        <dbReference type="EC" id="6.1.1.19"/>
    </reaction>
</comment>
<protein>
    <recommendedName>
        <fullName evidence="2">arginine--tRNA ligase</fullName>
        <ecNumber evidence="2">6.1.1.19</ecNumber>
    </recommendedName>
</protein>
<dbReference type="Gene3D" id="2.40.50.140">
    <property type="entry name" value="Nucleic acid-binding proteins"/>
    <property type="match status" value="1"/>
</dbReference>
<keyword evidence="8 13" id="KW-0648">Protein biosynthesis</keyword>
<dbReference type="Gene3D" id="1.10.730.10">
    <property type="entry name" value="Isoleucyl-tRNA Synthetase, Domain 1"/>
    <property type="match status" value="1"/>
</dbReference>
<comment type="similarity">
    <text evidence="1 13">Belongs to the class-I aminoacyl-tRNA synthetase family.</text>
</comment>
<keyword evidence="9 13" id="KW-0030">Aminoacyl-tRNA synthetase</keyword>
<feature type="region of interest" description="Disordered" evidence="14">
    <location>
        <begin position="329"/>
        <end position="394"/>
    </location>
</feature>
<dbReference type="SMART" id="SM01016">
    <property type="entry name" value="Arg_tRNA_synt_N"/>
    <property type="match status" value="1"/>
</dbReference>
<dbReference type="SUPFAM" id="SSF52374">
    <property type="entry name" value="Nucleotidylyl transferase"/>
    <property type="match status" value="2"/>
</dbReference>
<evidence type="ECO:0000256" key="11">
    <source>
        <dbReference type="ARBA" id="ARBA00049339"/>
    </source>
</evidence>
<keyword evidence="3 12" id="KW-0820">tRNA-binding</keyword>
<evidence type="ECO:0000256" key="1">
    <source>
        <dbReference type="ARBA" id="ARBA00005594"/>
    </source>
</evidence>
<evidence type="ECO:0000256" key="12">
    <source>
        <dbReference type="PROSITE-ProRule" id="PRU00209"/>
    </source>
</evidence>
<dbReference type="PANTHER" id="PTHR11956:SF11">
    <property type="entry name" value="ARGININE--TRNA LIGASE, MITOCHONDRIAL-RELATED"/>
    <property type="match status" value="1"/>
</dbReference>
<dbReference type="PRINTS" id="PR01038">
    <property type="entry name" value="TRNASYNTHARG"/>
</dbReference>
<dbReference type="AlphaFoldDB" id="A0A2P6NE52"/>
<evidence type="ECO:0000256" key="13">
    <source>
        <dbReference type="RuleBase" id="RU363038"/>
    </source>
</evidence>
<dbReference type="SMART" id="SM00836">
    <property type="entry name" value="DALR_1"/>
    <property type="match status" value="1"/>
</dbReference>
<keyword evidence="4 13" id="KW-0436">Ligase</keyword>
<dbReference type="GO" id="GO:0004825">
    <property type="term" value="F:methionine-tRNA ligase activity"/>
    <property type="evidence" value="ECO:0007669"/>
    <property type="project" value="UniProtKB-EC"/>
</dbReference>
<dbReference type="Gene3D" id="3.30.1360.70">
    <property type="entry name" value="Arginyl tRNA synthetase N-terminal domain"/>
    <property type="match status" value="1"/>
</dbReference>
<evidence type="ECO:0000256" key="4">
    <source>
        <dbReference type="ARBA" id="ARBA00022598"/>
    </source>
</evidence>
<dbReference type="EMBL" id="MDYQ01000107">
    <property type="protein sequence ID" value="PRP82243.1"/>
    <property type="molecule type" value="Genomic_DNA"/>
</dbReference>
<evidence type="ECO:0000256" key="5">
    <source>
        <dbReference type="ARBA" id="ARBA00022741"/>
    </source>
</evidence>
<dbReference type="FunCoup" id="A0A2P6NE52">
    <property type="interactions" value="349"/>
</dbReference>
<dbReference type="STRING" id="1890364.A0A2P6NE52"/>
<dbReference type="GO" id="GO:0005739">
    <property type="term" value="C:mitochondrion"/>
    <property type="evidence" value="ECO:0007669"/>
    <property type="project" value="TreeGrafter"/>
</dbReference>
<dbReference type="InterPro" id="IPR012340">
    <property type="entry name" value="NA-bd_OB-fold"/>
</dbReference>
<evidence type="ECO:0000256" key="2">
    <source>
        <dbReference type="ARBA" id="ARBA00012837"/>
    </source>
</evidence>
<organism evidence="16 17">
    <name type="scientific">Planoprotostelium fungivorum</name>
    <dbReference type="NCBI Taxonomy" id="1890364"/>
    <lineage>
        <taxon>Eukaryota</taxon>
        <taxon>Amoebozoa</taxon>
        <taxon>Evosea</taxon>
        <taxon>Variosea</taxon>
        <taxon>Cavosteliida</taxon>
        <taxon>Cavosteliaceae</taxon>
        <taxon>Planoprotostelium</taxon>
    </lineage>
</organism>
<dbReference type="GO" id="GO:0000049">
    <property type="term" value="F:tRNA binding"/>
    <property type="evidence" value="ECO:0007669"/>
    <property type="project" value="UniProtKB-UniRule"/>
</dbReference>
<dbReference type="InterPro" id="IPR035684">
    <property type="entry name" value="ArgRS_core"/>
</dbReference>
<dbReference type="InterPro" id="IPR005148">
    <property type="entry name" value="Arg-tRNA-synth_N"/>
</dbReference>
<dbReference type="GO" id="GO:0005524">
    <property type="term" value="F:ATP binding"/>
    <property type="evidence" value="ECO:0007669"/>
    <property type="project" value="UniProtKB-KW"/>
</dbReference>
<gene>
    <name evidence="16" type="ORF">PROFUN_06255</name>
</gene>
<dbReference type="SUPFAM" id="SSF55190">
    <property type="entry name" value="Arginyl-tRNA synthetase (ArgRS), N-terminal 'additional' domain"/>
    <property type="match status" value="1"/>
</dbReference>
<dbReference type="InterPro" id="IPR014729">
    <property type="entry name" value="Rossmann-like_a/b/a_fold"/>
</dbReference>
<evidence type="ECO:0000256" key="8">
    <source>
        <dbReference type="ARBA" id="ARBA00022917"/>
    </source>
</evidence>
<evidence type="ECO:0000256" key="14">
    <source>
        <dbReference type="SAM" id="MobiDB-lite"/>
    </source>
</evidence>
<dbReference type="InterPro" id="IPR008909">
    <property type="entry name" value="DALR_anticod-bd"/>
</dbReference>
<evidence type="ECO:0000256" key="6">
    <source>
        <dbReference type="ARBA" id="ARBA00022840"/>
    </source>
</evidence>
<reference evidence="16 17" key="1">
    <citation type="journal article" date="2018" name="Genome Biol. Evol.">
        <title>Multiple Roots of Fruiting Body Formation in Amoebozoa.</title>
        <authorList>
            <person name="Hillmann F."/>
            <person name="Forbes G."/>
            <person name="Novohradska S."/>
            <person name="Ferling I."/>
            <person name="Riege K."/>
            <person name="Groth M."/>
            <person name="Westermann M."/>
            <person name="Marz M."/>
            <person name="Spaller T."/>
            <person name="Winckler T."/>
            <person name="Schaap P."/>
            <person name="Glockner G."/>
        </authorList>
    </citation>
    <scope>NUCLEOTIDE SEQUENCE [LARGE SCALE GENOMIC DNA]</scope>
    <source>
        <strain evidence="16 17">Jena</strain>
    </source>
</reference>
<dbReference type="InterPro" id="IPR009080">
    <property type="entry name" value="tRNAsynth_Ia_anticodon-bd"/>
</dbReference>
<feature type="compositionally biased region" description="Basic and acidic residues" evidence="14">
    <location>
        <begin position="329"/>
        <end position="341"/>
    </location>
</feature>
<accession>A0A2P6NE52</accession>
<dbReference type="InterPro" id="IPR001278">
    <property type="entry name" value="Arg-tRNA-ligase"/>
</dbReference>
<sequence>MATNTSHYLMDNSKKIVADLILASLSDLSIAPKDEAELHKNIVKTFTKPPAKSGELALGCFVFAQAGLLPKGTPPAAFAPKLQAAIQARLQSHPSADIERCEAAGPYVNFHLTGANLASVIPAILTGDYLSAVPPTKEKVMIEYSQPNTHKAFHVGHMRNAALGDCLVRLYEQCGHEVVAANYFGDEGAHVAKCLWYLQRKMKEEPDFKLEGVDEVTRGEWLGGLYSTAVAELDLATLTSLPYAGIVGAKVLNIEKHPNPEAPSNWNVVTLEVANNEKRTVVCGGIGYNVGDIVAYTPLGAKLKGNEVTAVDKMGVASEGVMMAEKELGIEREEKPADKAKLSATEAHQQTQKQRQDKKQVEKKPAEKPAEKKAEAAPAKQAEKGAKKENKGKTVSDAASQQIFILPADVPLGMEAVEYGRLSDAKIPKDVKVMDEHNRRKSEVKATLLAMESLEPNITQLWAITKEWSLKEFRAIYNWLNVRFDHEFFESEVSEESRQMVLEYHEKGVLQKDKGAIGADLNKFGLGYCIVLKSDGAGLYSTKDLALAQRKFKKFGIEKSLYVVDAAQTLHFKQVFKILELMGYEQAKNCTHLPYGQVVLPSGRMKSRVFGSVILFSQLKEMLGKDIYDNFLSKFATGVDTKADPAKGTSTSKPVDVWPAEEIEEAKRIISVATIKYGMLNHDTAKDIVFILEEWTAKSGNTGPYMLYAYARTQAIEREVKPLLTGQGKVDFTLLNSETEKAALVNLHEFWSVVESCTARNNPSGLCNYVHEVAKAFSAWYASGQSVVNAETEDLRVTRLEFVKANGRVIQKCLQLLGIKTLDRM</sequence>
<feature type="compositionally biased region" description="Basic and acidic residues" evidence="14">
    <location>
        <begin position="354"/>
        <end position="394"/>
    </location>
</feature>
<dbReference type="PROSITE" id="PS50886">
    <property type="entry name" value="TRBD"/>
    <property type="match status" value="1"/>
</dbReference>
<dbReference type="Pfam" id="PF05746">
    <property type="entry name" value="DALR_1"/>
    <property type="match status" value="1"/>
</dbReference>
<dbReference type="Proteomes" id="UP000241769">
    <property type="component" value="Unassembled WGS sequence"/>
</dbReference>
<dbReference type="SUPFAM" id="SSF47323">
    <property type="entry name" value="Anticodon-binding domain of a subclass of class I aminoacyl-tRNA synthetases"/>
    <property type="match status" value="1"/>
</dbReference>
<dbReference type="PANTHER" id="PTHR11956">
    <property type="entry name" value="ARGINYL-TRNA SYNTHETASE"/>
    <property type="match status" value="1"/>
</dbReference>
<dbReference type="OrthoDB" id="68056at2759"/>
<evidence type="ECO:0000313" key="17">
    <source>
        <dbReference type="Proteomes" id="UP000241769"/>
    </source>
</evidence>
<dbReference type="InterPro" id="IPR002547">
    <property type="entry name" value="tRNA-bd_dom"/>
</dbReference>
<dbReference type="EC" id="6.1.1.19" evidence="2"/>
<dbReference type="Gene3D" id="3.40.50.620">
    <property type="entry name" value="HUPs"/>
    <property type="match status" value="2"/>
</dbReference>
<evidence type="ECO:0000256" key="9">
    <source>
        <dbReference type="ARBA" id="ARBA00023146"/>
    </source>
</evidence>
<evidence type="ECO:0000256" key="7">
    <source>
        <dbReference type="ARBA" id="ARBA00022884"/>
    </source>
</evidence>
<dbReference type="GO" id="GO:0032543">
    <property type="term" value="P:mitochondrial translation"/>
    <property type="evidence" value="ECO:0007669"/>
    <property type="project" value="TreeGrafter"/>
</dbReference>
<dbReference type="Pfam" id="PF00750">
    <property type="entry name" value="tRNA-synt_1d"/>
    <property type="match status" value="2"/>
</dbReference>
<keyword evidence="7 12" id="KW-0694">RNA-binding</keyword>
<keyword evidence="17" id="KW-1185">Reference proteome</keyword>
<evidence type="ECO:0000259" key="15">
    <source>
        <dbReference type="PROSITE" id="PS50886"/>
    </source>
</evidence>
<name>A0A2P6NE52_9EUKA</name>
<dbReference type="SUPFAM" id="SSF50249">
    <property type="entry name" value="Nucleic acid-binding proteins"/>
    <property type="match status" value="1"/>
</dbReference>
<dbReference type="InterPro" id="IPR036695">
    <property type="entry name" value="Arg-tRNA-synth_N_sf"/>
</dbReference>
<evidence type="ECO:0000256" key="10">
    <source>
        <dbReference type="ARBA" id="ARBA00047364"/>
    </source>
</evidence>
<keyword evidence="5 13" id="KW-0547">Nucleotide-binding</keyword>
<keyword evidence="6 13" id="KW-0067">ATP-binding</keyword>
<evidence type="ECO:0000256" key="3">
    <source>
        <dbReference type="ARBA" id="ARBA00022555"/>
    </source>
</evidence>
<comment type="catalytic activity">
    <reaction evidence="10">
        <text>tRNA(Met) + L-methionine + ATP = L-methionyl-tRNA(Met) + AMP + diphosphate</text>
        <dbReference type="Rhea" id="RHEA:13481"/>
        <dbReference type="Rhea" id="RHEA-COMP:9667"/>
        <dbReference type="Rhea" id="RHEA-COMP:9698"/>
        <dbReference type="ChEBI" id="CHEBI:30616"/>
        <dbReference type="ChEBI" id="CHEBI:33019"/>
        <dbReference type="ChEBI" id="CHEBI:57844"/>
        <dbReference type="ChEBI" id="CHEBI:78442"/>
        <dbReference type="ChEBI" id="CHEBI:78530"/>
        <dbReference type="ChEBI" id="CHEBI:456215"/>
        <dbReference type="EC" id="6.1.1.10"/>
    </reaction>
</comment>
<evidence type="ECO:0000313" key="16">
    <source>
        <dbReference type="EMBL" id="PRP82243.1"/>
    </source>
</evidence>